<feature type="transmembrane region" description="Helical" evidence="6">
    <location>
        <begin position="241"/>
        <end position="259"/>
    </location>
</feature>
<evidence type="ECO:0000256" key="1">
    <source>
        <dbReference type="ARBA" id="ARBA00004141"/>
    </source>
</evidence>
<feature type="transmembrane region" description="Helical" evidence="6">
    <location>
        <begin position="189"/>
        <end position="209"/>
    </location>
</feature>
<feature type="domain" description="Inositolphosphotransferase Aur1/Ipt1" evidence="7">
    <location>
        <begin position="157"/>
        <end position="213"/>
    </location>
</feature>
<dbReference type="CDD" id="cd03386">
    <property type="entry name" value="PAP2_Aur1_like"/>
    <property type="match status" value="1"/>
</dbReference>
<keyword evidence="2 6" id="KW-0812">Transmembrane</keyword>
<organism evidence="8 9">
    <name type="scientific">Aspergillus versicolor CBS 583.65</name>
    <dbReference type="NCBI Taxonomy" id="1036611"/>
    <lineage>
        <taxon>Eukaryota</taxon>
        <taxon>Fungi</taxon>
        <taxon>Dikarya</taxon>
        <taxon>Ascomycota</taxon>
        <taxon>Pezizomycotina</taxon>
        <taxon>Eurotiomycetes</taxon>
        <taxon>Eurotiomycetidae</taxon>
        <taxon>Eurotiales</taxon>
        <taxon>Aspergillaceae</taxon>
        <taxon>Aspergillus</taxon>
        <taxon>Aspergillus subgen. Nidulantes</taxon>
    </lineage>
</organism>
<comment type="subcellular location">
    <subcellularLocation>
        <location evidence="1">Membrane</location>
        <topology evidence="1">Multi-pass membrane protein</topology>
    </subcellularLocation>
</comment>
<evidence type="ECO:0000256" key="4">
    <source>
        <dbReference type="ARBA" id="ARBA00023136"/>
    </source>
</evidence>
<evidence type="ECO:0000256" key="5">
    <source>
        <dbReference type="SAM" id="MobiDB-lite"/>
    </source>
</evidence>
<dbReference type="PANTHER" id="PTHR31310:SF7">
    <property type="entry name" value="PA-PHOSPHATASE RELATED-FAMILY PROTEIN DDB_G0268928"/>
    <property type="match status" value="1"/>
</dbReference>
<dbReference type="AlphaFoldDB" id="A0A1L9P8D5"/>
<feature type="transmembrane region" description="Helical" evidence="6">
    <location>
        <begin position="351"/>
        <end position="371"/>
    </location>
</feature>
<evidence type="ECO:0000256" key="3">
    <source>
        <dbReference type="ARBA" id="ARBA00022989"/>
    </source>
</evidence>
<proteinExistence type="predicted"/>
<dbReference type="Pfam" id="PF14378">
    <property type="entry name" value="PAP2_3"/>
    <property type="match status" value="3"/>
</dbReference>
<dbReference type="EMBL" id="KV878126">
    <property type="protein sequence ID" value="OJI97789.1"/>
    <property type="molecule type" value="Genomic_DNA"/>
</dbReference>
<reference evidence="9" key="1">
    <citation type="journal article" date="2017" name="Genome Biol.">
        <title>Comparative genomics reveals high biological diversity and specific adaptations in the industrially and medically important fungal genus Aspergillus.</title>
        <authorList>
            <person name="de Vries R.P."/>
            <person name="Riley R."/>
            <person name="Wiebenga A."/>
            <person name="Aguilar-Osorio G."/>
            <person name="Amillis S."/>
            <person name="Uchima C.A."/>
            <person name="Anderluh G."/>
            <person name="Asadollahi M."/>
            <person name="Askin M."/>
            <person name="Barry K."/>
            <person name="Battaglia E."/>
            <person name="Bayram O."/>
            <person name="Benocci T."/>
            <person name="Braus-Stromeyer S.A."/>
            <person name="Caldana C."/>
            <person name="Canovas D."/>
            <person name="Cerqueira G.C."/>
            <person name="Chen F."/>
            <person name="Chen W."/>
            <person name="Choi C."/>
            <person name="Clum A."/>
            <person name="Dos Santos R.A."/>
            <person name="Damasio A.R."/>
            <person name="Diallinas G."/>
            <person name="Emri T."/>
            <person name="Fekete E."/>
            <person name="Flipphi M."/>
            <person name="Freyberg S."/>
            <person name="Gallo A."/>
            <person name="Gournas C."/>
            <person name="Habgood R."/>
            <person name="Hainaut M."/>
            <person name="Harispe M.L."/>
            <person name="Henrissat B."/>
            <person name="Hilden K.S."/>
            <person name="Hope R."/>
            <person name="Hossain A."/>
            <person name="Karabika E."/>
            <person name="Karaffa L."/>
            <person name="Karanyi Z."/>
            <person name="Krasevec N."/>
            <person name="Kuo A."/>
            <person name="Kusch H."/>
            <person name="LaButti K."/>
            <person name="Lagendijk E.L."/>
            <person name="Lapidus A."/>
            <person name="Levasseur A."/>
            <person name="Lindquist E."/>
            <person name="Lipzen A."/>
            <person name="Logrieco A.F."/>
            <person name="MacCabe A."/>
            <person name="Maekelae M.R."/>
            <person name="Malavazi I."/>
            <person name="Melin P."/>
            <person name="Meyer V."/>
            <person name="Mielnichuk N."/>
            <person name="Miskei M."/>
            <person name="Molnar A.P."/>
            <person name="Mule G."/>
            <person name="Ngan C.Y."/>
            <person name="Orejas M."/>
            <person name="Orosz E."/>
            <person name="Ouedraogo J.P."/>
            <person name="Overkamp K.M."/>
            <person name="Park H.-S."/>
            <person name="Perrone G."/>
            <person name="Piumi F."/>
            <person name="Punt P.J."/>
            <person name="Ram A.F."/>
            <person name="Ramon A."/>
            <person name="Rauscher S."/>
            <person name="Record E."/>
            <person name="Riano-Pachon D.M."/>
            <person name="Robert V."/>
            <person name="Roehrig J."/>
            <person name="Ruller R."/>
            <person name="Salamov A."/>
            <person name="Salih N.S."/>
            <person name="Samson R.A."/>
            <person name="Sandor E."/>
            <person name="Sanguinetti M."/>
            <person name="Schuetze T."/>
            <person name="Sepcic K."/>
            <person name="Shelest E."/>
            <person name="Sherlock G."/>
            <person name="Sophianopoulou V."/>
            <person name="Squina F.M."/>
            <person name="Sun H."/>
            <person name="Susca A."/>
            <person name="Todd R.B."/>
            <person name="Tsang A."/>
            <person name="Unkles S.E."/>
            <person name="van de Wiele N."/>
            <person name="van Rossen-Uffink D."/>
            <person name="Oliveira J.V."/>
            <person name="Vesth T.C."/>
            <person name="Visser J."/>
            <person name="Yu J.-H."/>
            <person name="Zhou M."/>
            <person name="Andersen M.R."/>
            <person name="Archer D.B."/>
            <person name="Baker S.E."/>
            <person name="Benoit I."/>
            <person name="Brakhage A.A."/>
            <person name="Braus G.H."/>
            <person name="Fischer R."/>
            <person name="Frisvad J.C."/>
            <person name="Goldman G.H."/>
            <person name="Houbraken J."/>
            <person name="Oakley B."/>
            <person name="Pocsi I."/>
            <person name="Scazzocchio C."/>
            <person name="Seiboth B."/>
            <person name="vanKuyk P.A."/>
            <person name="Wortman J."/>
            <person name="Dyer P.S."/>
            <person name="Grigoriev I.V."/>
        </authorList>
    </citation>
    <scope>NUCLEOTIDE SEQUENCE [LARGE SCALE GENOMIC DNA]</scope>
    <source>
        <strain evidence="9">CBS 583.65</strain>
    </source>
</reference>
<evidence type="ECO:0000256" key="6">
    <source>
        <dbReference type="SAM" id="Phobius"/>
    </source>
</evidence>
<dbReference type="OrthoDB" id="2566866at2759"/>
<keyword evidence="9" id="KW-1185">Reference proteome</keyword>
<evidence type="ECO:0000259" key="7">
    <source>
        <dbReference type="Pfam" id="PF14378"/>
    </source>
</evidence>
<feature type="region of interest" description="Disordered" evidence="5">
    <location>
        <begin position="32"/>
        <end position="77"/>
    </location>
</feature>
<dbReference type="InterPro" id="IPR026841">
    <property type="entry name" value="Aur1/Ipt1"/>
</dbReference>
<name>A0A1L9P8D5_ASPVE</name>
<keyword evidence="3 6" id="KW-1133">Transmembrane helix</keyword>
<keyword evidence="4 6" id="KW-0472">Membrane</keyword>
<dbReference type="RefSeq" id="XP_040663552.1">
    <property type="nucleotide sequence ID" value="XM_040811419.1"/>
</dbReference>
<dbReference type="GeneID" id="63726930"/>
<feature type="transmembrane region" description="Helical" evidence="6">
    <location>
        <begin position="377"/>
        <end position="402"/>
    </location>
</feature>
<sequence>MGVGAILEPLVVIVLLFGGTWINRTAGPFPPARNSRAKSPARHRAASPDSIESGLSSPTSKDGLLNSRPLSPSYSRSGQETWRTRQVRILLWTFELTSPNTAVFHDRLLSRLLRKLPFLAECWYWALVYWTYQLGRAFTAVTLQEGTVDVARKHALQLIEIEQTLGLFWEVPIQQFFLRHPLLMRWTNWIYSFIHIPGTIAFLVWLYYYTITRNRPDESQLGKPRGGSPAGPLLYQARRRTLAVCNLLAFVVFTLWPCMPPRLLSDKGVEGPEGKLARSYGFVDTVHGAEGAGSVWTENRFCNQYAAMPSLHFGYSLMIGLTIMTIPLPAHQRLSTRVRIGPFGVQIPSRHRLVCLFLGAAYPSIILAAIVATANHFILDAVAGAVVCSLGWKFNGVLLNLIPLEDYFLWMVRIHKPEPAETAVDLEQWSDDSDVECAPIVA</sequence>
<evidence type="ECO:0000313" key="8">
    <source>
        <dbReference type="EMBL" id="OJI97789.1"/>
    </source>
</evidence>
<gene>
    <name evidence="8" type="ORF">ASPVEDRAFT_37223</name>
</gene>
<accession>A0A1L9P8D5</accession>
<feature type="domain" description="Inositolphosphotransferase Aur1/Ipt1" evidence="7">
    <location>
        <begin position="234"/>
        <end position="325"/>
    </location>
</feature>
<protein>
    <recommendedName>
        <fullName evidence="7">Inositolphosphotransferase Aur1/Ipt1 domain-containing protein</fullName>
    </recommendedName>
</protein>
<dbReference type="PANTHER" id="PTHR31310">
    <property type="match status" value="1"/>
</dbReference>
<evidence type="ECO:0000256" key="2">
    <source>
        <dbReference type="ARBA" id="ARBA00022692"/>
    </source>
</evidence>
<evidence type="ECO:0000313" key="9">
    <source>
        <dbReference type="Proteomes" id="UP000184073"/>
    </source>
</evidence>
<feature type="transmembrane region" description="Helical" evidence="6">
    <location>
        <begin position="313"/>
        <end position="330"/>
    </location>
</feature>
<dbReference type="GO" id="GO:0016020">
    <property type="term" value="C:membrane"/>
    <property type="evidence" value="ECO:0007669"/>
    <property type="project" value="UniProtKB-SubCell"/>
</dbReference>
<dbReference type="Proteomes" id="UP000184073">
    <property type="component" value="Unassembled WGS sequence"/>
</dbReference>
<feature type="domain" description="Inositolphosphotransferase Aur1/Ipt1" evidence="7">
    <location>
        <begin position="351"/>
        <end position="392"/>
    </location>
</feature>
<feature type="compositionally biased region" description="Basic residues" evidence="5">
    <location>
        <begin position="35"/>
        <end position="45"/>
    </location>
</feature>
<feature type="compositionally biased region" description="Polar residues" evidence="5">
    <location>
        <begin position="68"/>
        <end position="77"/>
    </location>
</feature>
<dbReference type="VEuPathDB" id="FungiDB:ASPVEDRAFT_37223"/>
<dbReference type="InterPro" id="IPR052185">
    <property type="entry name" value="IPC_Synthase-Related"/>
</dbReference>